<proteinExistence type="inferred from homology"/>
<dbReference type="Gene3D" id="3.40.50.12370">
    <property type="match status" value="1"/>
</dbReference>
<dbReference type="OrthoDB" id="9804721at2"/>
<sequence length="280" mass="30334">MGIREILLHIDADEQTETGRQRIGYALSLASRFDAHVTGLLFALDPFVPSTVLGEVPISLIDQQRESNRKLARAAAEAFRQEADRAGISHAVRVSECTEGEALQILASQGRVSDLIMTGQREPDDRLPIREILIETALFETGRPSLIVPYIGPSEAKLDCVAVAWDGRREAARAVHDAMPILKRAKRVCIVTVGCIGTAKGEDPGADLAEALARHDLDVELQHLDATQDIAGTLLSNAADRGFDLMVMGGYSHSRLREIVLGGATRGILESMTVPVLMSH</sequence>
<evidence type="ECO:0000313" key="3">
    <source>
        <dbReference type="Proteomes" id="UP000017819"/>
    </source>
</evidence>
<dbReference type="AlphaFoldDB" id="V4RMH1"/>
<dbReference type="PANTHER" id="PTHR46268:SF15">
    <property type="entry name" value="UNIVERSAL STRESS PROTEIN HP_0031"/>
    <property type="match status" value="1"/>
</dbReference>
<dbReference type="RefSeq" id="WP_023431115.1">
    <property type="nucleotide sequence ID" value="NZ_AWXZ01000015.1"/>
</dbReference>
<dbReference type="CDD" id="cd00293">
    <property type="entry name" value="USP-like"/>
    <property type="match status" value="1"/>
</dbReference>
<dbReference type="Proteomes" id="UP000017819">
    <property type="component" value="Unassembled WGS sequence"/>
</dbReference>
<dbReference type="SUPFAM" id="SSF52402">
    <property type="entry name" value="Adenine nucleotide alpha hydrolases-like"/>
    <property type="match status" value="2"/>
</dbReference>
<dbReference type="EMBL" id="AWXZ01000015">
    <property type="protein sequence ID" value="ESR26469.1"/>
    <property type="molecule type" value="Genomic_DNA"/>
</dbReference>
<reference evidence="2 3" key="1">
    <citation type="journal article" date="2014" name="Genome Announc.">
        <title>Draft Genome Sequence of Lutibaculum baratangense Strain AMV1T, Isolated from a Mud Volcano in Andamans, India.</title>
        <authorList>
            <person name="Singh A."/>
            <person name="Sreenivas A."/>
            <person name="Sathyanarayana Reddy G."/>
            <person name="Pinnaka A.K."/>
            <person name="Shivaji S."/>
        </authorList>
    </citation>
    <scope>NUCLEOTIDE SEQUENCE [LARGE SCALE GENOMIC DNA]</scope>
    <source>
        <strain evidence="2 3">AMV1</strain>
    </source>
</reference>
<organism evidence="2 3">
    <name type="scientific">Lutibaculum baratangense AMV1</name>
    <dbReference type="NCBI Taxonomy" id="631454"/>
    <lineage>
        <taxon>Bacteria</taxon>
        <taxon>Pseudomonadati</taxon>
        <taxon>Pseudomonadota</taxon>
        <taxon>Alphaproteobacteria</taxon>
        <taxon>Hyphomicrobiales</taxon>
        <taxon>Tepidamorphaceae</taxon>
        <taxon>Lutibaculum</taxon>
    </lineage>
</organism>
<name>V4RMH1_9HYPH</name>
<dbReference type="PANTHER" id="PTHR46268">
    <property type="entry name" value="STRESS RESPONSE PROTEIN NHAX"/>
    <property type="match status" value="1"/>
</dbReference>
<dbReference type="PRINTS" id="PR01438">
    <property type="entry name" value="UNVRSLSTRESS"/>
</dbReference>
<accession>V4RMH1</accession>
<evidence type="ECO:0000313" key="2">
    <source>
        <dbReference type="EMBL" id="ESR26469.1"/>
    </source>
</evidence>
<comment type="similarity">
    <text evidence="1">Belongs to the universal stress protein A family.</text>
</comment>
<dbReference type="STRING" id="631454.N177_0969"/>
<dbReference type="PATRIC" id="fig|631454.5.peg.956"/>
<evidence type="ECO:0000256" key="1">
    <source>
        <dbReference type="ARBA" id="ARBA00008791"/>
    </source>
</evidence>
<gene>
    <name evidence="2" type="ORF">N177_0969</name>
</gene>
<dbReference type="InterPro" id="IPR006015">
    <property type="entry name" value="Universal_stress_UspA"/>
</dbReference>
<dbReference type="eggNOG" id="COG0589">
    <property type="taxonomic scope" value="Bacteria"/>
</dbReference>
<protein>
    <submittedName>
        <fullName evidence="2">Universal stress protein UspA</fullName>
    </submittedName>
</protein>
<keyword evidence="3" id="KW-1185">Reference proteome</keyword>
<comment type="caution">
    <text evidence="2">The sequence shown here is derived from an EMBL/GenBank/DDBJ whole genome shotgun (WGS) entry which is preliminary data.</text>
</comment>